<proteinExistence type="predicted"/>
<protein>
    <submittedName>
        <fullName evidence="2">Uncharacterized protein</fullName>
    </submittedName>
</protein>
<gene>
    <name evidence="2" type="ORF">F2Q68_00016541</name>
</gene>
<reference evidence="2" key="1">
    <citation type="submission" date="2019-12" db="EMBL/GenBank/DDBJ databases">
        <title>Genome sequencing and annotation of Brassica cretica.</title>
        <authorList>
            <person name="Studholme D.J."/>
            <person name="Sarris P.F."/>
        </authorList>
    </citation>
    <scope>NUCLEOTIDE SEQUENCE</scope>
    <source>
        <strain evidence="2">PFS-001/15</strain>
        <tissue evidence="2">Leaf</tissue>
    </source>
</reference>
<evidence type="ECO:0000313" key="3">
    <source>
        <dbReference type="Proteomes" id="UP000712281"/>
    </source>
</evidence>
<accession>A0A8S9HLA0</accession>
<dbReference type="EMBL" id="QGKW02001940">
    <property type="protein sequence ID" value="KAF2557617.1"/>
    <property type="molecule type" value="Genomic_DNA"/>
</dbReference>
<feature type="region of interest" description="Disordered" evidence="1">
    <location>
        <begin position="1"/>
        <end position="92"/>
    </location>
</feature>
<evidence type="ECO:0000256" key="1">
    <source>
        <dbReference type="SAM" id="MobiDB-lite"/>
    </source>
</evidence>
<name>A0A8S9HLA0_BRACR</name>
<dbReference type="AlphaFoldDB" id="A0A8S9HLA0"/>
<feature type="compositionally biased region" description="Basic and acidic residues" evidence="1">
    <location>
        <begin position="27"/>
        <end position="37"/>
    </location>
</feature>
<feature type="compositionally biased region" description="Acidic residues" evidence="1">
    <location>
        <begin position="16"/>
        <end position="25"/>
    </location>
</feature>
<organism evidence="2 3">
    <name type="scientific">Brassica cretica</name>
    <name type="common">Mustard</name>
    <dbReference type="NCBI Taxonomy" id="69181"/>
    <lineage>
        <taxon>Eukaryota</taxon>
        <taxon>Viridiplantae</taxon>
        <taxon>Streptophyta</taxon>
        <taxon>Embryophyta</taxon>
        <taxon>Tracheophyta</taxon>
        <taxon>Spermatophyta</taxon>
        <taxon>Magnoliopsida</taxon>
        <taxon>eudicotyledons</taxon>
        <taxon>Gunneridae</taxon>
        <taxon>Pentapetalae</taxon>
        <taxon>rosids</taxon>
        <taxon>malvids</taxon>
        <taxon>Brassicales</taxon>
        <taxon>Brassicaceae</taxon>
        <taxon>Brassiceae</taxon>
        <taxon>Brassica</taxon>
    </lineage>
</organism>
<dbReference type="Proteomes" id="UP000712281">
    <property type="component" value="Unassembled WGS sequence"/>
</dbReference>
<sequence length="256" mass="28611">MSEEIRVSNRFGGLTVEEDMEEQVEESGNKEENKENENTINIVSGGASKETGKEFSFGKYGNRGNQQPARLGPKDKKISNMRGPNPPKTKLRNVGRMRGLVFGPISGESGLSARGKRLRVEKENVGRPDGVFAGDGELDRNEKNSGHVLKFCQNPSGLRVPRPTLSRILQQRTKPKSQPKNVKISTVQMEPNLGKFNMDKFDGLFGPTRRTGELDGAFDPTRLSVSRTVLWVWMIEPYSCFVVPDRLSESWSNLSR</sequence>
<evidence type="ECO:0000313" key="2">
    <source>
        <dbReference type="EMBL" id="KAF2557617.1"/>
    </source>
</evidence>
<comment type="caution">
    <text evidence="2">The sequence shown here is derived from an EMBL/GenBank/DDBJ whole genome shotgun (WGS) entry which is preliminary data.</text>
</comment>